<accession>A0A564Y764</accession>
<dbReference type="PANTHER" id="PTHR10572:SF24">
    <property type="entry name" value="3-HYDROXY-3-METHYLGLUTARYL-COENZYME A REDUCTASE"/>
    <property type="match status" value="1"/>
</dbReference>
<feature type="non-terminal residue" evidence="7">
    <location>
        <position position="1"/>
    </location>
</feature>
<gene>
    <name evidence="7" type="ORF">WMSIL1_LOCUS3965</name>
</gene>
<dbReference type="PROSITE" id="PS50065">
    <property type="entry name" value="HMG_COA_REDUCTASE_4"/>
    <property type="match status" value="1"/>
</dbReference>
<feature type="transmembrane region" description="Helical" evidence="5">
    <location>
        <begin position="139"/>
        <end position="160"/>
    </location>
</feature>
<dbReference type="UniPathway" id="UPA00058">
    <property type="reaction ID" value="UER00103"/>
</dbReference>
<dbReference type="SUPFAM" id="SSF55035">
    <property type="entry name" value="NAD-binding domain of HMG-CoA reductase"/>
    <property type="match status" value="1"/>
</dbReference>
<dbReference type="Gene3D" id="1.10.3270.10">
    <property type="entry name" value="HMGR, N-terminal domain"/>
    <property type="match status" value="1"/>
</dbReference>
<keyword evidence="5" id="KW-0472">Membrane</keyword>
<keyword evidence="8" id="KW-1185">Reference proteome</keyword>
<dbReference type="CDD" id="cd00643">
    <property type="entry name" value="HMG-CoA_reductase_classI"/>
    <property type="match status" value="1"/>
</dbReference>
<dbReference type="EMBL" id="CABIJS010000111">
    <property type="protein sequence ID" value="VUZ43080.1"/>
    <property type="molecule type" value="Genomic_DNA"/>
</dbReference>
<reference evidence="7 8" key="1">
    <citation type="submission" date="2019-07" db="EMBL/GenBank/DDBJ databases">
        <authorList>
            <person name="Jastrzebski P J."/>
            <person name="Paukszto L."/>
            <person name="Jastrzebski P J."/>
        </authorList>
    </citation>
    <scope>NUCLEOTIDE SEQUENCE [LARGE SCALE GENOMIC DNA]</scope>
    <source>
        <strain evidence="7 8">WMS-il1</strain>
    </source>
</reference>
<evidence type="ECO:0000313" key="8">
    <source>
        <dbReference type="Proteomes" id="UP000321570"/>
    </source>
</evidence>
<name>A0A564Y764_HYMDI</name>
<dbReference type="PRINTS" id="PR00071">
    <property type="entry name" value="HMGCOARDTASE"/>
</dbReference>
<dbReference type="InterPro" id="IPR009029">
    <property type="entry name" value="HMG_CoA_Rdtase_sub-bd_dom_sf"/>
</dbReference>
<dbReference type="Proteomes" id="UP000321570">
    <property type="component" value="Unassembled WGS sequence"/>
</dbReference>
<feature type="transmembrane region" description="Helical" evidence="5">
    <location>
        <begin position="240"/>
        <end position="263"/>
    </location>
</feature>
<sequence length="835" mass="91948">SDLTLSILLHYHASSFLLFCIILSIIKFRCSRLFERPTLYRLGANFRARRFYHLLLFATLSSFIVSIAFNGDLSHQDVIGCGIVLIISDWGSIPVLIKVCLTAPMSGYRHFDRENYFKLHSDEAKVFFSTMDNVVLDHFMRLLLLNCAGYFFPSPISVICERLKTHLIVAFLSSFTLLPVLTRINFANSPQNSGFFNFRLSKFIVRESNRSRLESDAAPPKSSSGAFQPVYSGLRQTVHLLISTVLVVINLLCTLYSLLRALFLSEFDFGDGTFAISNLWILFGSYLICLTFYYFLKHFLSHACTCDFCVRPMPRRIRRRTESESYEIPPPSIIPSVHPLDELKEIVDYVDVHHNETESEAVDKQSLPIIPEPSKSACTSQLRADEADFISSMSDAEILRMVREGQLKTRELETAVKSLPRAVSLRRQDLASRLNNPQSVNSIPYTNYDYRSVMGQCCEEVIGYIPIPLGKVGPLLLDGKEHYVPMATTEGCLVASTNRGCRALFLSGGVKTALFRDQMTRAPVVFFPSVAEVVKCIAWIESPEGFQILRKAFNETSSHADLISVFPNPAGRYLHLRFAARTGEAMGMNMVSKGSERAIRCLNTYFPRMQLISLSGNMCSDKKPAAINQVMGRGKSVLAEARIPGRVVAKILRTDAKQLSRLTQIKNGTGSAMAGSLGMASANAHAANLVAAVFAATGQDLAQVVDSSACMTQLEAELDGGLYVSVTMPCIEVGTVGGGTRLQAQRGCLEMLDLQVERPAEHLARLIAGMVLAGEISLLAALATNDLVQAHMRLNRAAAAVAVATAGNPTTEEAGAAENGDVHTASSRNVEHFAM</sequence>
<comment type="pathway">
    <text evidence="1 5">Metabolic intermediate biosynthesis; (R)-mevalonate biosynthesis; (R)-mevalonate from acetyl-CoA: step 3/3.</text>
</comment>
<keyword evidence="5" id="KW-0256">Endoplasmic reticulum</keyword>
<dbReference type="Pfam" id="PF00368">
    <property type="entry name" value="HMG-CoA_red"/>
    <property type="match status" value="1"/>
</dbReference>
<keyword evidence="5" id="KW-1133">Transmembrane helix</keyword>
<feature type="transmembrane region" description="Helical" evidence="5">
    <location>
        <begin position="167"/>
        <end position="186"/>
    </location>
</feature>
<dbReference type="Gene3D" id="3.30.70.420">
    <property type="entry name" value="Hydroxymethylglutaryl-CoA reductase, class I/II, NAD/NADP-binding domain"/>
    <property type="match status" value="1"/>
</dbReference>
<dbReference type="InterPro" id="IPR004554">
    <property type="entry name" value="HMG_CoA_Rdtase_eu_arc"/>
</dbReference>
<proteinExistence type="inferred from homology"/>
<feature type="transmembrane region" description="Helical" evidence="5">
    <location>
        <begin position="51"/>
        <end position="69"/>
    </location>
</feature>
<dbReference type="GO" id="GO:0008299">
    <property type="term" value="P:isoprenoid biosynthetic process"/>
    <property type="evidence" value="ECO:0007669"/>
    <property type="project" value="InterPro"/>
</dbReference>
<dbReference type="GO" id="GO:0015936">
    <property type="term" value="P:coenzyme A metabolic process"/>
    <property type="evidence" value="ECO:0007669"/>
    <property type="project" value="InterPro"/>
</dbReference>
<comment type="catalytic activity">
    <reaction evidence="5">
        <text>(R)-mevalonate + 2 NADP(+) + CoA = (3S)-3-hydroxy-3-methylglutaryl-CoA + 2 NADPH + 2 H(+)</text>
        <dbReference type="Rhea" id="RHEA:15989"/>
        <dbReference type="ChEBI" id="CHEBI:15378"/>
        <dbReference type="ChEBI" id="CHEBI:36464"/>
        <dbReference type="ChEBI" id="CHEBI:43074"/>
        <dbReference type="ChEBI" id="CHEBI:57287"/>
        <dbReference type="ChEBI" id="CHEBI:57783"/>
        <dbReference type="ChEBI" id="CHEBI:58349"/>
        <dbReference type="EC" id="1.1.1.34"/>
    </reaction>
</comment>
<dbReference type="PROSITE" id="PS01192">
    <property type="entry name" value="HMG_COA_REDUCTASE_3"/>
    <property type="match status" value="1"/>
</dbReference>
<keyword evidence="5" id="KW-0812">Transmembrane</keyword>
<evidence type="ECO:0000256" key="1">
    <source>
        <dbReference type="ARBA" id="ARBA00005084"/>
    </source>
</evidence>
<evidence type="ECO:0000256" key="3">
    <source>
        <dbReference type="ARBA" id="ARBA00022857"/>
    </source>
</evidence>
<dbReference type="InterPro" id="IPR023076">
    <property type="entry name" value="HMG_CoA_Rdtase_CS"/>
</dbReference>
<evidence type="ECO:0000256" key="4">
    <source>
        <dbReference type="ARBA" id="ARBA00023002"/>
    </source>
</evidence>
<evidence type="ECO:0000256" key="2">
    <source>
        <dbReference type="ARBA" id="ARBA00007661"/>
    </source>
</evidence>
<feature type="transmembrane region" description="Helical" evidence="5">
    <location>
        <begin position="12"/>
        <end position="30"/>
    </location>
</feature>
<keyword evidence="3 5" id="KW-0521">NADP</keyword>
<dbReference type="GO" id="GO:0004420">
    <property type="term" value="F:hydroxymethylglutaryl-CoA reductase (NADPH) activity"/>
    <property type="evidence" value="ECO:0007669"/>
    <property type="project" value="UniProtKB-EC"/>
</dbReference>
<comment type="similarity">
    <text evidence="2 5">Belongs to the HMG-CoA reductase family.</text>
</comment>
<protein>
    <recommendedName>
        <fullName evidence="5">3-hydroxy-3-methylglutaryl coenzyme A reductase</fullName>
        <shortName evidence="5">HMG-CoA reductase</shortName>
        <ecNumber evidence="5">1.1.1.34</ecNumber>
    </recommendedName>
</protein>
<feature type="transmembrane region" description="Helical" evidence="5">
    <location>
        <begin position="275"/>
        <end position="296"/>
    </location>
</feature>
<dbReference type="PROSITE" id="PS00318">
    <property type="entry name" value="HMG_COA_REDUCTASE_2"/>
    <property type="match status" value="1"/>
</dbReference>
<organism evidence="7 8">
    <name type="scientific">Hymenolepis diminuta</name>
    <name type="common">Rat tapeworm</name>
    <dbReference type="NCBI Taxonomy" id="6216"/>
    <lineage>
        <taxon>Eukaryota</taxon>
        <taxon>Metazoa</taxon>
        <taxon>Spiralia</taxon>
        <taxon>Lophotrochozoa</taxon>
        <taxon>Platyhelminthes</taxon>
        <taxon>Cestoda</taxon>
        <taxon>Eucestoda</taxon>
        <taxon>Cyclophyllidea</taxon>
        <taxon>Hymenolepididae</taxon>
        <taxon>Hymenolepis</taxon>
    </lineage>
</organism>
<dbReference type="Gene3D" id="3.90.770.10">
    <property type="entry name" value="3-hydroxy-3-methylglutaryl-coenzyme A Reductase, Chain A, domain 2"/>
    <property type="match status" value="1"/>
</dbReference>
<dbReference type="FunFam" id="3.30.70.420:FF:000001">
    <property type="entry name" value="3-hydroxy-3-methylglutaryl coenzyme A reductase"/>
    <property type="match status" value="1"/>
</dbReference>
<dbReference type="EC" id="1.1.1.34" evidence="5"/>
<dbReference type="InterPro" id="IPR023282">
    <property type="entry name" value="HMG_CoA_Rdtase_N"/>
</dbReference>
<dbReference type="SUPFAM" id="SSF56542">
    <property type="entry name" value="Substrate-binding domain of HMG-CoA reductase"/>
    <property type="match status" value="1"/>
</dbReference>
<dbReference type="InterPro" id="IPR002202">
    <property type="entry name" value="HMG_CoA_Rdtase"/>
</dbReference>
<dbReference type="InterPro" id="IPR023074">
    <property type="entry name" value="HMG_CoA_Rdtase_cat_sf"/>
</dbReference>
<dbReference type="NCBIfam" id="TIGR00533">
    <property type="entry name" value="HMG_CoA_R_NADP"/>
    <property type="match status" value="1"/>
</dbReference>
<dbReference type="GO" id="GO:0016126">
    <property type="term" value="P:sterol biosynthetic process"/>
    <property type="evidence" value="ECO:0007669"/>
    <property type="project" value="TreeGrafter"/>
</dbReference>
<evidence type="ECO:0000256" key="5">
    <source>
        <dbReference type="RuleBase" id="RU361219"/>
    </source>
</evidence>
<dbReference type="AlphaFoldDB" id="A0A564Y764"/>
<dbReference type="InterPro" id="IPR009023">
    <property type="entry name" value="HMG_CoA_Rdtase_NAD(P)-bd_sf"/>
</dbReference>
<dbReference type="GO" id="GO:0005778">
    <property type="term" value="C:peroxisomal membrane"/>
    <property type="evidence" value="ECO:0007669"/>
    <property type="project" value="TreeGrafter"/>
</dbReference>
<evidence type="ECO:0000256" key="6">
    <source>
        <dbReference type="SAM" id="MobiDB-lite"/>
    </source>
</evidence>
<dbReference type="PANTHER" id="PTHR10572">
    <property type="entry name" value="3-HYDROXY-3-METHYLGLUTARYL-COENZYME A REDUCTASE"/>
    <property type="match status" value="1"/>
</dbReference>
<dbReference type="GO" id="GO:0005789">
    <property type="term" value="C:endoplasmic reticulum membrane"/>
    <property type="evidence" value="ECO:0007669"/>
    <property type="project" value="UniProtKB-SubCell"/>
</dbReference>
<comment type="subcellular location">
    <subcellularLocation>
        <location evidence="5">Endoplasmic reticulum membrane</location>
        <topology evidence="5">Multi-pass membrane protein</topology>
    </subcellularLocation>
</comment>
<feature type="region of interest" description="Disordered" evidence="6">
    <location>
        <begin position="811"/>
        <end position="835"/>
    </location>
</feature>
<evidence type="ECO:0000313" key="7">
    <source>
        <dbReference type="EMBL" id="VUZ43080.1"/>
    </source>
</evidence>
<keyword evidence="4 5" id="KW-0560">Oxidoreductase</keyword>